<evidence type="ECO:0000313" key="4">
    <source>
        <dbReference type="Proteomes" id="UP001390339"/>
    </source>
</evidence>
<dbReference type="Proteomes" id="UP001390339">
    <property type="component" value="Unassembled WGS sequence"/>
</dbReference>
<dbReference type="Pfam" id="PF01400">
    <property type="entry name" value="Astacin"/>
    <property type="match status" value="1"/>
</dbReference>
<accession>A0ABR2HSW2</accession>
<reference evidence="3 4" key="1">
    <citation type="journal article" date="2024" name="IMA Fungus">
        <title>Apiospora arundinis, a panoply of carbohydrate-active enzymes and secondary metabolites.</title>
        <authorList>
            <person name="Sorensen T."/>
            <person name="Petersen C."/>
            <person name="Muurmann A.T."/>
            <person name="Christiansen J.V."/>
            <person name="Brundto M.L."/>
            <person name="Overgaard C.K."/>
            <person name="Boysen A.T."/>
            <person name="Wollenberg R.D."/>
            <person name="Larsen T.O."/>
            <person name="Sorensen J.L."/>
            <person name="Nielsen K.L."/>
            <person name="Sondergaard T.E."/>
        </authorList>
    </citation>
    <scope>NUCLEOTIDE SEQUENCE [LARGE SCALE GENOMIC DNA]</scope>
    <source>
        <strain evidence="3 4">AAU 773</strain>
    </source>
</reference>
<sequence length="288" mass="33484">MPYIPLEWLSPALVLYHMVRTLVWIIDTWLAFRLAARRRVERLDTRRVRVFRTPPSPVFDTRVYYTVCFINGSDEEHDFVKRIAGRHYHAIDMSVRFKFLEVNNWDGPCAIRIIFANSGVSWCRLGILKLSGNESFDGPTMSLNLNGRDQDDNQATVLHEFGHALGLLHQHQHPDSGIEWNEAELKRRNPKLKGNWIHRQYTDKIRSLAFMPYDRDSIMHYDVDLKVAKNLTKPIPINKVLSEGDKKLLLAMYPPRTHNIETSGLSPGAIIELKAEPPLRQERRQHDT</sequence>
<dbReference type="SUPFAM" id="SSF55486">
    <property type="entry name" value="Metalloproteases ('zincins'), catalytic domain"/>
    <property type="match status" value="1"/>
</dbReference>
<keyword evidence="1 3" id="KW-0482">Metalloprotease</keyword>
<name>A0ABR2HSW2_9PEZI</name>
<feature type="domain" description="Peptidase M12A" evidence="2">
    <location>
        <begin position="152"/>
        <end position="223"/>
    </location>
</feature>
<gene>
    <name evidence="3" type="ORF">PGQ11_014552</name>
</gene>
<evidence type="ECO:0000313" key="3">
    <source>
        <dbReference type="EMBL" id="KAK8852073.1"/>
    </source>
</evidence>
<organism evidence="3 4">
    <name type="scientific">Apiospora arundinis</name>
    <dbReference type="NCBI Taxonomy" id="335852"/>
    <lineage>
        <taxon>Eukaryota</taxon>
        <taxon>Fungi</taxon>
        <taxon>Dikarya</taxon>
        <taxon>Ascomycota</taxon>
        <taxon>Pezizomycotina</taxon>
        <taxon>Sordariomycetes</taxon>
        <taxon>Xylariomycetidae</taxon>
        <taxon>Amphisphaeriales</taxon>
        <taxon>Apiosporaceae</taxon>
        <taxon>Apiospora</taxon>
    </lineage>
</organism>
<protein>
    <recommendedName>
        <fullName evidence="1">Metalloendopeptidase</fullName>
        <ecNumber evidence="1">3.4.24.-</ecNumber>
    </recommendedName>
</protein>
<keyword evidence="4" id="KW-1185">Reference proteome</keyword>
<keyword evidence="1" id="KW-0479">Metal-binding</keyword>
<comment type="caution">
    <text evidence="3">The sequence shown here is derived from an EMBL/GenBank/DDBJ whole genome shotgun (WGS) entry which is preliminary data.</text>
</comment>
<dbReference type="InterPro" id="IPR024079">
    <property type="entry name" value="MetalloPept_cat_dom_sf"/>
</dbReference>
<dbReference type="EC" id="3.4.24.-" evidence="1"/>
<keyword evidence="1" id="KW-0862">Zinc</keyword>
<dbReference type="EMBL" id="JAPCWZ010000009">
    <property type="protein sequence ID" value="KAK8852073.1"/>
    <property type="molecule type" value="Genomic_DNA"/>
</dbReference>
<evidence type="ECO:0000256" key="1">
    <source>
        <dbReference type="RuleBase" id="RU361183"/>
    </source>
</evidence>
<dbReference type="InterPro" id="IPR001506">
    <property type="entry name" value="Peptidase_M12A"/>
</dbReference>
<dbReference type="GO" id="GO:0008237">
    <property type="term" value="F:metallopeptidase activity"/>
    <property type="evidence" value="ECO:0007669"/>
    <property type="project" value="UniProtKB-KW"/>
</dbReference>
<dbReference type="Gene3D" id="3.40.390.10">
    <property type="entry name" value="Collagenase (Catalytic Domain)"/>
    <property type="match status" value="1"/>
</dbReference>
<evidence type="ECO:0000259" key="2">
    <source>
        <dbReference type="Pfam" id="PF01400"/>
    </source>
</evidence>
<proteinExistence type="predicted"/>
<keyword evidence="1" id="KW-0645">Protease</keyword>
<keyword evidence="1" id="KW-0378">Hydrolase</keyword>
<comment type="cofactor">
    <cofactor evidence="1">
        <name>Zn(2+)</name>
        <dbReference type="ChEBI" id="CHEBI:29105"/>
    </cofactor>
    <text evidence="1">Binds 1 zinc ion per subunit.</text>
</comment>
<dbReference type="PRINTS" id="PR00480">
    <property type="entry name" value="ASTACIN"/>
</dbReference>